<comment type="caution">
    <text evidence="2">The sequence shown here is derived from an EMBL/GenBank/DDBJ whole genome shotgun (WGS) entry which is preliminary data.</text>
</comment>
<organism evidence="2 3">
    <name type="scientific">Pleuronectes platessa</name>
    <name type="common">European plaice</name>
    <dbReference type="NCBI Taxonomy" id="8262"/>
    <lineage>
        <taxon>Eukaryota</taxon>
        <taxon>Metazoa</taxon>
        <taxon>Chordata</taxon>
        <taxon>Craniata</taxon>
        <taxon>Vertebrata</taxon>
        <taxon>Euteleostomi</taxon>
        <taxon>Actinopterygii</taxon>
        <taxon>Neopterygii</taxon>
        <taxon>Teleostei</taxon>
        <taxon>Neoteleostei</taxon>
        <taxon>Acanthomorphata</taxon>
        <taxon>Carangaria</taxon>
        <taxon>Pleuronectiformes</taxon>
        <taxon>Pleuronectoidei</taxon>
        <taxon>Pleuronectidae</taxon>
        <taxon>Pleuronectes</taxon>
    </lineage>
</organism>
<reference evidence="2" key="1">
    <citation type="submission" date="2020-03" db="EMBL/GenBank/DDBJ databases">
        <authorList>
            <person name="Weist P."/>
        </authorList>
    </citation>
    <scope>NUCLEOTIDE SEQUENCE</scope>
</reference>
<evidence type="ECO:0000313" key="3">
    <source>
        <dbReference type="Proteomes" id="UP001153269"/>
    </source>
</evidence>
<proteinExistence type="predicted"/>
<feature type="compositionally biased region" description="Basic residues" evidence="1">
    <location>
        <begin position="169"/>
        <end position="181"/>
    </location>
</feature>
<dbReference type="AlphaFoldDB" id="A0A9N7UF95"/>
<evidence type="ECO:0000256" key="1">
    <source>
        <dbReference type="SAM" id="MobiDB-lite"/>
    </source>
</evidence>
<gene>
    <name evidence="2" type="ORF">PLEPLA_LOCUS18322</name>
</gene>
<keyword evidence="3" id="KW-1185">Reference proteome</keyword>
<dbReference type="EMBL" id="CADEAL010001224">
    <property type="protein sequence ID" value="CAB1430340.1"/>
    <property type="molecule type" value="Genomic_DNA"/>
</dbReference>
<sequence>MEVFSTLFSRRVIPRRPPAITVFSFFPRYAECIRRSGGITPASDASHLRVSGERMFHDFHTFDLKSRIYNARLSCFFAAPLTPANPVHVCQADYVCPPNVFSGASANWIIWSRIKQSIASCRPHLGKPPKMNSLPPDAVISLMKSQCPSLIGAHSHGDGREKMNSSTGRRPRPPRGHRARTIKQTAAEETGWRKSFIEHSDAVHWFNWFLSITKRRR</sequence>
<dbReference type="Proteomes" id="UP001153269">
    <property type="component" value="Unassembled WGS sequence"/>
</dbReference>
<evidence type="ECO:0000313" key="2">
    <source>
        <dbReference type="EMBL" id="CAB1430340.1"/>
    </source>
</evidence>
<feature type="region of interest" description="Disordered" evidence="1">
    <location>
        <begin position="153"/>
        <end position="181"/>
    </location>
</feature>
<protein>
    <submittedName>
        <fullName evidence="2">Uncharacterized protein</fullName>
    </submittedName>
</protein>
<name>A0A9N7UF95_PLEPL</name>
<accession>A0A9N7UF95</accession>